<evidence type="ECO:0000313" key="3">
    <source>
        <dbReference type="Proteomes" id="UP000027195"/>
    </source>
</evidence>
<proteinExistence type="predicted"/>
<evidence type="ECO:0000313" key="2">
    <source>
        <dbReference type="EMBL" id="KDQ19778.1"/>
    </source>
</evidence>
<protein>
    <submittedName>
        <fullName evidence="2">Uncharacterized protein</fullName>
    </submittedName>
</protein>
<sequence length="86" mass="9739">MEALPDDSEPPSPDAPVRPRLDDVERVFDTQVFSEAPRVAALVREAAPKYREATKKNFEAFRTLTYFSPFLLGFKRGDGIPRVRDA</sequence>
<dbReference type="HOGENOM" id="CLU_2497585_0_0_1"/>
<reference evidence="3" key="1">
    <citation type="journal article" date="2014" name="Proc. Natl. Acad. Sci. U.S.A.">
        <title>Extensive sampling of basidiomycete genomes demonstrates inadequacy of the white-rot/brown-rot paradigm for wood decay fungi.</title>
        <authorList>
            <person name="Riley R."/>
            <person name="Salamov A.A."/>
            <person name="Brown D.W."/>
            <person name="Nagy L.G."/>
            <person name="Floudas D."/>
            <person name="Held B.W."/>
            <person name="Levasseur A."/>
            <person name="Lombard V."/>
            <person name="Morin E."/>
            <person name="Otillar R."/>
            <person name="Lindquist E.A."/>
            <person name="Sun H."/>
            <person name="LaButti K.M."/>
            <person name="Schmutz J."/>
            <person name="Jabbour D."/>
            <person name="Luo H."/>
            <person name="Baker S.E."/>
            <person name="Pisabarro A.G."/>
            <person name="Walton J.D."/>
            <person name="Blanchette R.A."/>
            <person name="Henrissat B."/>
            <person name="Martin F."/>
            <person name="Cullen D."/>
            <person name="Hibbett D.S."/>
            <person name="Grigoriev I.V."/>
        </authorList>
    </citation>
    <scope>NUCLEOTIDE SEQUENCE [LARGE SCALE GENOMIC DNA]</scope>
    <source>
        <strain evidence="3">FD-172 SS1</strain>
    </source>
</reference>
<name>A0A067MVL7_BOTB1</name>
<accession>A0A067MVL7</accession>
<dbReference type="EMBL" id="KL198018">
    <property type="protein sequence ID" value="KDQ19778.1"/>
    <property type="molecule type" value="Genomic_DNA"/>
</dbReference>
<keyword evidence="3" id="KW-1185">Reference proteome</keyword>
<dbReference type="AlphaFoldDB" id="A0A067MVL7"/>
<organism evidence="2 3">
    <name type="scientific">Botryobasidium botryosum (strain FD-172 SS1)</name>
    <dbReference type="NCBI Taxonomy" id="930990"/>
    <lineage>
        <taxon>Eukaryota</taxon>
        <taxon>Fungi</taxon>
        <taxon>Dikarya</taxon>
        <taxon>Basidiomycota</taxon>
        <taxon>Agaricomycotina</taxon>
        <taxon>Agaricomycetes</taxon>
        <taxon>Cantharellales</taxon>
        <taxon>Botryobasidiaceae</taxon>
        <taxon>Botryobasidium</taxon>
    </lineage>
</organism>
<dbReference type="Proteomes" id="UP000027195">
    <property type="component" value="Unassembled WGS sequence"/>
</dbReference>
<feature type="region of interest" description="Disordered" evidence="1">
    <location>
        <begin position="1"/>
        <end position="21"/>
    </location>
</feature>
<dbReference type="InParanoid" id="A0A067MVL7"/>
<gene>
    <name evidence="2" type="ORF">BOTBODRAFT_377122</name>
</gene>
<evidence type="ECO:0000256" key="1">
    <source>
        <dbReference type="SAM" id="MobiDB-lite"/>
    </source>
</evidence>